<accession>A0A9D2GU23</accession>
<dbReference type="Proteomes" id="UP000824176">
    <property type="component" value="Unassembled WGS sequence"/>
</dbReference>
<dbReference type="EMBL" id="DXAQ01000129">
    <property type="protein sequence ID" value="HIZ90013.1"/>
    <property type="molecule type" value="Genomic_DNA"/>
</dbReference>
<proteinExistence type="predicted"/>
<organism evidence="1 2">
    <name type="scientific">Candidatus Mucispirillum faecigallinarum</name>
    <dbReference type="NCBI Taxonomy" id="2838699"/>
    <lineage>
        <taxon>Bacteria</taxon>
        <taxon>Pseudomonadati</taxon>
        <taxon>Deferribacterota</taxon>
        <taxon>Deferribacteres</taxon>
        <taxon>Deferribacterales</taxon>
        <taxon>Mucispirillaceae</taxon>
        <taxon>Mucispirillum</taxon>
    </lineage>
</organism>
<name>A0A9D2GU23_9BACT</name>
<evidence type="ECO:0000313" key="2">
    <source>
        <dbReference type="Proteomes" id="UP000824176"/>
    </source>
</evidence>
<reference evidence="1" key="1">
    <citation type="journal article" date="2021" name="PeerJ">
        <title>Extensive microbial diversity within the chicken gut microbiome revealed by metagenomics and culture.</title>
        <authorList>
            <person name="Gilroy R."/>
            <person name="Ravi A."/>
            <person name="Getino M."/>
            <person name="Pursley I."/>
            <person name="Horton D.L."/>
            <person name="Alikhan N.F."/>
            <person name="Baker D."/>
            <person name="Gharbi K."/>
            <person name="Hall N."/>
            <person name="Watson M."/>
            <person name="Adriaenssens E.M."/>
            <person name="Foster-Nyarko E."/>
            <person name="Jarju S."/>
            <person name="Secka A."/>
            <person name="Antonio M."/>
            <person name="Oren A."/>
            <person name="Chaudhuri R.R."/>
            <person name="La Ragione R."/>
            <person name="Hildebrand F."/>
            <person name="Pallen M.J."/>
        </authorList>
    </citation>
    <scope>NUCLEOTIDE SEQUENCE</scope>
    <source>
        <strain evidence="1">ChiW4-1371</strain>
    </source>
</reference>
<comment type="caution">
    <text evidence="1">The sequence shown here is derived from an EMBL/GenBank/DDBJ whole genome shotgun (WGS) entry which is preliminary data.</text>
</comment>
<gene>
    <name evidence="1" type="ORF">H9804_08700</name>
</gene>
<protein>
    <submittedName>
        <fullName evidence="1">Uncharacterized protein</fullName>
    </submittedName>
</protein>
<evidence type="ECO:0000313" key="1">
    <source>
        <dbReference type="EMBL" id="HIZ90013.1"/>
    </source>
</evidence>
<reference evidence="1" key="2">
    <citation type="submission" date="2021-04" db="EMBL/GenBank/DDBJ databases">
        <authorList>
            <person name="Gilroy R."/>
        </authorList>
    </citation>
    <scope>NUCLEOTIDE SEQUENCE</scope>
    <source>
        <strain evidence="1">ChiW4-1371</strain>
    </source>
</reference>
<dbReference type="AlphaFoldDB" id="A0A9D2GU23"/>
<sequence>MFDNFTKDKQIVDKYIDNYHLHKNNIFLLRYKLHTHDNPKEFINEFFAGIESGNVAVITEAIVYDEDAYLNAAAAQMDDKHRRFYTINEILDFTKEYANLNFFLNFTEEVKIENILKQNKCEDKAHEILKIFNDFPENIKKILSFKEDNSKLTALSPNIGVFIFRKK</sequence>